<dbReference type="Pfam" id="PF04860">
    <property type="entry name" value="Phage_portal"/>
    <property type="match status" value="1"/>
</dbReference>
<dbReference type="InterPro" id="IPR006427">
    <property type="entry name" value="Portal_HK97"/>
</dbReference>
<gene>
    <name evidence="1" type="ORF">SY111_16510</name>
</gene>
<evidence type="ECO:0000313" key="1">
    <source>
        <dbReference type="EMBL" id="GET09027.1"/>
    </source>
</evidence>
<dbReference type="InterPro" id="IPR006944">
    <property type="entry name" value="Phage/GTA_portal"/>
</dbReference>
<sequence length="381" mass="41617">MPLFNLKFRSVPDSANYALSDFLTGSVKEGYVSAQVALANSDIFATVNLLSGDLAGSRLVAQAPRFQAMLDKPSSMANGHLFWKSVFLQMLIGGEAFVYRWRNRNGVDLEWEYLRPSQVSTYELDNSSSLIYTVTFDDPSKGIMEAVPQADMLHFRLASRNGGKTGISPLQALSAELDVKKANTRLTLTALKQAIVSPGVLTIKKGGLLNADQKAARSRQFMQQQESSNYGPVVLDDLEEYKPLEIKSDISSLLSQTDWTAKQIAKVYGIPDSYLNGQGDQQSSLDQIKGMYINSLNRYMNAVISELNSKLNTAVTADLRPAVDPLGDEYAVKIANLVKNRALDANQASYVLKLAGYLPADLPAFSGVGLKGGDADETHQD</sequence>
<accession>A0A6F9XUZ8</accession>
<dbReference type="RefSeq" id="WP_172586322.1">
    <property type="nucleotide sequence ID" value="NZ_BLAN01000109.1"/>
</dbReference>
<dbReference type="Proteomes" id="UP000494178">
    <property type="component" value="Unassembled WGS sequence"/>
</dbReference>
<reference evidence="1" key="1">
    <citation type="submission" date="2019-10" db="EMBL/GenBank/DDBJ databases">
        <title>Lactobacillus agilis SY111 Whole Genome Sequencing Project.</title>
        <authorList>
            <person name="Suzuki S."/>
            <person name="Endo A."/>
            <person name="Maeno S."/>
            <person name="Shiwa Y."/>
            <person name="Matsutani M."/>
            <person name="Kajikawa A."/>
        </authorList>
    </citation>
    <scope>NUCLEOTIDE SEQUENCE</scope>
    <source>
        <strain evidence="1">SY111</strain>
    </source>
</reference>
<comment type="caution">
    <text evidence="1">The sequence shown here is derived from an EMBL/GenBank/DDBJ whole genome shotgun (WGS) entry which is preliminary data.</text>
</comment>
<dbReference type="EMBL" id="BLAN01000109">
    <property type="protein sequence ID" value="GET09027.1"/>
    <property type="molecule type" value="Genomic_DNA"/>
</dbReference>
<protein>
    <submittedName>
        <fullName evidence="1">Phage portal protein</fullName>
    </submittedName>
</protein>
<proteinExistence type="predicted"/>
<organism evidence="1">
    <name type="scientific">Ligilactobacillus agilis</name>
    <dbReference type="NCBI Taxonomy" id="1601"/>
    <lineage>
        <taxon>Bacteria</taxon>
        <taxon>Bacillati</taxon>
        <taxon>Bacillota</taxon>
        <taxon>Bacilli</taxon>
        <taxon>Lactobacillales</taxon>
        <taxon>Lactobacillaceae</taxon>
        <taxon>Ligilactobacillus</taxon>
    </lineage>
</organism>
<name>A0A6F9XUZ8_9LACO</name>
<dbReference type="NCBIfam" id="TIGR01537">
    <property type="entry name" value="portal_HK97"/>
    <property type="match status" value="1"/>
</dbReference>
<dbReference type="AlphaFoldDB" id="A0A6F9XUZ8"/>